<gene>
    <name evidence="1" type="ORF">SAMN05421756_11099</name>
</gene>
<name>A0A1H9MEK0_9ACTN</name>
<accession>A0A1H9MEK0</accession>
<dbReference type="EMBL" id="FOFA01000010">
    <property type="protein sequence ID" value="SER22200.1"/>
    <property type="molecule type" value="Genomic_DNA"/>
</dbReference>
<dbReference type="AlphaFoldDB" id="A0A1H9MEK0"/>
<sequence>MRGNAPAPVDALYRGAMGQLRAYLLPSWALSALLGRPDNRELVLEAVRPVLPAPRPPEPLGPIFTRVPGTPVLGEGDPTVADVDRLLAATPVPADRARATWLLVEAVASSMAASQARAMTDRPTGLAPLGMAVPDVADVVVGAWTLAQARSQPSTTYWLDAVIDQVPEGSSTPDVVVFWSP</sequence>
<keyword evidence="2" id="KW-1185">Reference proteome</keyword>
<dbReference type="STRING" id="1036181.SAMN05421756_11099"/>
<reference evidence="2" key="1">
    <citation type="submission" date="2016-10" db="EMBL/GenBank/DDBJ databases">
        <authorList>
            <person name="Varghese N."/>
            <person name="Submissions S."/>
        </authorList>
    </citation>
    <scope>NUCLEOTIDE SEQUENCE [LARGE SCALE GENOMIC DNA]</scope>
    <source>
        <strain evidence="2">CGMCC 4.6856</strain>
    </source>
</reference>
<organism evidence="1 2">
    <name type="scientific">Microlunatus flavus</name>
    <dbReference type="NCBI Taxonomy" id="1036181"/>
    <lineage>
        <taxon>Bacteria</taxon>
        <taxon>Bacillati</taxon>
        <taxon>Actinomycetota</taxon>
        <taxon>Actinomycetes</taxon>
        <taxon>Propionibacteriales</taxon>
        <taxon>Propionibacteriaceae</taxon>
        <taxon>Microlunatus</taxon>
    </lineage>
</organism>
<proteinExistence type="predicted"/>
<evidence type="ECO:0000313" key="2">
    <source>
        <dbReference type="Proteomes" id="UP000198504"/>
    </source>
</evidence>
<protein>
    <submittedName>
        <fullName evidence="1">Uncharacterized protein</fullName>
    </submittedName>
</protein>
<dbReference type="Proteomes" id="UP000198504">
    <property type="component" value="Unassembled WGS sequence"/>
</dbReference>
<evidence type="ECO:0000313" key="1">
    <source>
        <dbReference type="EMBL" id="SER22200.1"/>
    </source>
</evidence>